<dbReference type="RefSeq" id="WP_029633316.1">
    <property type="nucleotide sequence ID" value="NZ_JACJTA010000068.1"/>
</dbReference>
<name>A0ABR8GWK5_9CYAN</name>
<dbReference type="InterPro" id="IPR000182">
    <property type="entry name" value="GNAT_dom"/>
</dbReference>
<keyword evidence="3" id="KW-1185">Reference proteome</keyword>
<gene>
    <name evidence="2" type="ORF">H6G81_24610</name>
</gene>
<evidence type="ECO:0000313" key="3">
    <source>
        <dbReference type="Proteomes" id="UP000660380"/>
    </source>
</evidence>
<dbReference type="SUPFAM" id="SSF55729">
    <property type="entry name" value="Acyl-CoA N-acyltransferases (Nat)"/>
    <property type="match status" value="1"/>
</dbReference>
<accession>A0ABR8GWK5</accession>
<dbReference type="InterPro" id="IPR016181">
    <property type="entry name" value="Acyl_CoA_acyltransferase"/>
</dbReference>
<dbReference type="EMBL" id="JACJTA010000068">
    <property type="protein sequence ID" value="MBD2607619.1"/>
    <property type="molecule type" value="Genomic_DNA"/>
</dbReference>
<dbReference type="PROSITE" id="PS51186">
    <property type="entry name" value="GNAT"/>
    <property type="match status" value="1"/>
</dbReference>
<evidence type="ECO:0000259" key="1">
    <source>
        <dbReference type="PROSITE" id="PS51186"/>
    </source>
</evidence>
<sequence>MNQYRFQKSFAEDKLSDRLFNLLEIVFPEIKISDAAQVGRMLGASWESASTPFIRLHDNVAISHVGVLEIPMQLMGQNITAGGIHAVCTHPEFRRRGYYREIMEEVLDYCECRYDTLVLTTAQPELYQPFGFRVVGEHIFIAKCDSVGSQGLRLIDTSDPNDVKLLHRLLETREPVSNILGIVNEKAVFCVNEGRNPLYYAPDLDVIICMEIKDTQLQLFDVVGTRICTLAEILERINIPIQEVAIYFSPDRLKANVQALSHVLDGDSLLMVRGNFAAENEKFMLPRSARC</sequence>
<evidence type="ECO:0000313" key="2">
    <source>
        <dbReference type="EMBL" id="MBD2607619.1"/>
    </source>
</evidence>
<feature type="domain" description="N-acetyltransferase" evidence="1">
    <location>
        <begin position="4"/>
        <end position="159"/>
    </location>
</feature>
<proteinExistence type="predicted"/>
<comment type="caution">
    <text evidence="2">The sequence shown here is derived from an EMBL/GenBank/DDBJ whole genome shotgun (WGS) entry which is preliminary data.</text>
</comment>
<reference evidence="2 3" key="1">
    <citation type="journal article" date="2020" name="ISME J.">
        <title>Comparative genomics reveals insights into cyanobacterial evolution and habitat adaptation.</title>
        <authorList>
            <person name="Chen M.Y."/>
            <person name="Teng W.K."/>
            <person name="Zhao L."/>
            <person name="Hu C.X."/>
            <person name="Zhou Y.K."/>
            <person name="Han B.P."/>
            <person name="Song L.R."/>
            <person name="Shu W.S."/>
        </authorList>
    </citation>
    <scope>NUCLEOTIDE SEQUENCE [LARGE SCALE GENOMIC DNA]</scope>
    <source>
        <strain evidence="2 3">FACHB-248</strain>
    </source>
</reference>
<dbReference type="Gene3D" id="3.40.630.30">
    <property type="match status" value="1"/>
</dbReference>
<dbReference type="Pfam" id="PF13527">
    <property type="entry name" value="Acetyltransf_9"/>
    <property type="match status" value="1"/>
</dbReference>
<dbReference type="CDD" id="cd04301">
    <property type="entry name" value="NAT_SF"/>
    <property type="match status" value="1"/>
</dbReference>
<protein>
    <submittedName>
        <fullName evidence="2">GNAT family N-acetyltransferase</fullName>
    </submittedName>
</protein>
<organism evidence="2 3">
    <name type="scientific">Scytonema hofmannii FACHB-248</name>
    <dbReference type="NCBI Taxonomy" id="1842502"/>
    <lineage>
        <taxon>Bacteria</taxon>
        <taxon>Bacillati</taxon>
        <taxon>Cyanobacteriota</taxon>
        <taxon>Cyanophyceae</taxon>
        <taxon>Nostocales</taxon>
        <taxon>Scytonemataceae</taxon>
        <taxon>Scytonema</taxon>
    </lineage>
</organism>
<dbReference type="Proteomes" id="UP000660380">
    <property type="component" value="Unassembled WGS sequence"/>
</dbReference>